<evidence type="ECO:0000313" key="2">
    <source>
        <dbReference type="Proteomes" id="UP001167357"/>
    </source>
</evidence>
<proteinExistence type="predicted"/>
<accession>A0ABT0LRZ0</accession>
<dbReference type="Proteomes" id="UP001167357">
    <property type="component" value="Unassembled WGS sequence"/>
</dbReference>
<dbReference type="GeneID" id="97209887"/>
<evidence type="ECO:0000313" key="1">
    <source>
        <dbReference type="EMBL" id="MCL1552106.1"/>
    </source>
</evidence>
<sequence>MESKASLTTLFILTLFSGHAQSKNTSQAEFLVVQQCSEAARLVSRAAENFPLSESLRSNLIFTMHEEINSKGLPDHLTPQADHVVTARKVMESIVETSSPEKNAKIKNERILTLSAAMCVMQWKVDNEA</sequence>
<keyword evidence="2" id="KW-1185">Reference proteome</keyword>
<dbReference type="RefSeq" id="WP_147308493.1">
    <property type="nucleotide sequence ID" value="NZ_CP142004.2"/>
</dbReference>
<organism evidence="1 2">
    <name type="scientific">Xanthomonas nasturtii</name>
    <dbReference type="NCBI Taxonomy" id="1843581"/>
    <lineage>
        <taxon>Bacteria</taxon>
        <taxon>Pseudomonadati</taxon>
        <taxon>Pseudomonadota</taxon>
        <taxon>Gammaproteobacteria</taxon>
        <taxon>Lysobacterales</taxon>
        <taxon>Lysobacteraceae</taxon>
        <taxon>Xanthomonas</taxon>
    </lineage>
</organism>
<comment type="caution">
    <text evidence="1">The sequence shown here is derived from an EMBL/GenBank/DDBJ whole genome shotgun (WGS) entry which is preliminary data.</text>
</comment>
<name>A0ABT0LRZ0_9XANT</name>
<reference evidence="1" key="1">
    <citation type="submission" date="2022-04" db="EMBL/GenBank/DDBJ databases">
        <title>Genomic comparison of 19 strains of Xanthomonas nasturtii, a newly emerging watercress pathogen.</title>
        <authorList>
            <person name="Harrison J."/>
            <person name="Greer S."/>
            <person name="Hussain R."/>
            <person name="Lascelles D."/>
            <person name="Roberts M."/>
            <person name="Carter B."/>
            <person name="Bryning A."/>
            <person name="Carroll S."/>
            <person name="Aspin A."/>
            <person name="Cruz L."/>
            <person name="Cruz J."/>
            <person name="Grant M."/>
            <person name="Vicente J."/>
            <person name="Studholme D.J."/>
        </authorList>
    </citation>
    <scope>NUCLEOTIDE SEQUENCE</scope>
    <source>
        <strain evidence="1">10016B</strain>
    </source>
</reference>
<gene>
    <name evidence="1" type="ORF">M3O51_12530</name>
</gene>
<protein>
    <submittedName>
        <fullName evidence="1">Uncharacterized protein</fullName>
    </submittedName>
</protein>
<dbReference type="EMBL" id="JAMBED010000026">
    <property type="protein sequence ID" value="MCL1552106.1"/>
    <property type="molecule type" value="Genomic_DNA"/>
</dbReference>